<dbReference type="AlphaFoldDB" id="A0A286GXA0"/>
<protein>
    <submittedName>
        <fullName evidence="1">Uncharacterized protein</fullName>
    </submittedName>
</protein>
<dbReference type="EMBL" id="OCNH01000011">
    <property type="protein sequence ID" value="SOD99796.1"/>
    <property type="molecule type" value="Genomic_DNA"/>
</dbReference>
<organism evidence="1 2">
    <name type="scientific">Spirosoma fluviale</name>
    <dbReference type="NCBI Taxonomy" id="1597977"/>
    <lineage>
        <taxon>Bacteria</taxon>
        <taxon>Pseudomonadati</taxon>
        <taxon>Bacteroidota</taxon>
        <taxon>Cytophagia</taxon>
        <taxon>Cytophagales</taxon>
        <taxon>Cytophagaceae</taxon>
        <taxon>Spirosoma</taxon>
    </lineage>
</organism>
<sequence length="38" mass="4287">MAEVKKCSTKTKAHLCHLKSHKSTPIASIMQKTISQYQ</sequence>
<reference evidence="2" key="1">
    <citation type="submission" date="2017-09" db="EMBL/GenBank/DDBJ databases">
        <authorList>
            <person name="Varghese N."/>
            <person name="Submissions S."/>
        </authorList>
    </citation>
    <scope>NUCLEOTIDE SEQUENCE [LARGE SCALE GENOMIC DNA]</scope>
    <source>
        <strain evidence="2">DSM 29961</strain>
    </source>
</reference>
<accession>A0A286GXA0</accession>
<dbReference type="Proteomes" id="UP000219452">
    <property type="component" value="Unassembled WGS sequence"/>
</dbReference>
<evidence type="ECO:0000313" key="1">
    <source>
        <dbReference type="EMBL" id="SOD99796.1"/>
    </source>
</evidence>
<gene>
    <name evidence="1" type="ORF">SAMN06269250_0173</name>
</gene>
<keyword evidence="2" id="KW-1185">Reference proteome</keyword>
<evidence type="ECO:0000313" key="2">
    <source>
        <dbReference type="Proteomes" id="UP000219452"/>
    </source>
</evidence>
<proteinExistence type="predicted"/>
<name>A0A286GXA0_9BACT</name>